<dbReference type="AlphaFoldDB" id="A0A139B0E8"/>
<dbReference type="Proteomes" id="UP000070544">
    <property type="component" value="Unassembled WGS sequence"/>
</dbReference>
<dbReference type="EMBL" id="KQ965731">
    <property type="protein sequence ID" value="KXS22472.1"/>
    <property type="molecule type" value="Genomic_DNA"/>
</dbReference>
<accession>A0A139B0E8</accession>
<organism evidence="2 3">
    <name type="scientific">Gonapodya prolifera (strain JEL478)</name>
    <name type="common">Monoblepharis prolifera</name>
    <dbReference type="NCBI Taxonomy" id="1344416"/>
    <lineage>
        <taxon>Eukaryota</taxon>
        <taxon>Fungi</taxon>
        <taxon>Fungi incertae sedis</taxon>
        <taxon>Chytridiomycota</taxon>
        <taxon>Chytridiomycota incertae sedis</taxon>
        <taxon>Monoblepharidomycetes</taxon>
        <taxon>Monoblepharidales</taxon>
        <taxon>Gonapodyaceae</taxon>
        <taxon>Gonapodya</taxon>
    </lineage>
</organism>
<feature type="region of interest" description="Disordered" evidence="1">
    <location>
        <begin position="557"/>
        <end position="597"/>
    </location>
</feature>
<proteinExistence type="predicted"/>
<feature type="region of interest" description="Disordered" evidence="1">
    <location>
        <begin position="390"/>
        <end position="426"/>
    </location>
</feature>
<keyword evidence="3" id="KW-1185">Reference proteome</keyword>
<evidence type="ECO:0000256" key="1">
    <source>
        <dbReference type="SAM" id="MobiDB-lite"/>
    </source>
</evidence>
<evidence type="ECO:0000313" key="3">
    <source>
        <dbReference type="Proteomes" id="UP000070544"/>
    </source>
</evidence>
<feature type="compositionally biased region" description="Pro residues" evidence="1">
    <location>
        <begin position="570"/>
        <end position="597"/>
    </location>
</feature>
<dbReference type="OrthoDB" id="2399191at2759"/>
<gene>
    <name evidence="2" type="ORF">M427DRAFT_50791</name>
</gene>
<feature type="compositionally biased region" description="Low complexity" evidence="1">
    <location>
        <begin position="559"/>
        <end position="569"/>
    </location>
</feature>
<name>A0A139B0E8_GONPJ</name>
<reference evidence="2 3" key="1">
    <citation type="journal article" date="2015" name="Genome Biol. Evol.">
        <title>Phylogenomic analyses indicate that early fungi evolved digesting cell walls of algal ancestors of land plants.</title>
        <authorList>
            <person name="Chang Y."/>
            <person name="Wang S."/>
            <person name="Sekimoto S."/>
            <person name="Aerts A.L."/>
            <person name="Choi C."/>
            <person name="Clum A."/>
            <person name="LaButti K.M."/>
            <person name="Lindquist E.A."/>
            <person name="Yee Ngan C."/>
            <person name="Ohm R.A."/>
            <person name="Salamov A.A."/>
            <person name="Grigoriev I.V."/>
            <person name="Spatafora J.W."/>
            <person name="Berbee M.L."/>
        </authorList>
    </citation>
    <scope>NUCLEOTIDE SEQUENCE [LARGE SCALE GENOMIC DNA]</scope>
    <source>
        <strain evidence="2 3">JEL478</strain>
    </source>
</reference>
<evidence type="ECO:0000313" key="2">
    <source>
        <dbReference type="EMBL" id="KXS22472.1"/>
    </source>
</evidence>
<sequence length="731" mass="73622">MACVVTLPANALSATGLSTPWVVSGNGCTQAADGKPTFAECTIVDTATGKLSVYSPLMINKGQAFVKPVVPALTATSVVGCWFGTNGASTTIADGTNGKDLAAANCVNGDPNTKGDIFGQFAACNAAQFFAAANKATLTIPALGTGKNGKTCYTTRSFEVVDMDQSDNVITTYSLDANGKIGQKTTANSQTLTTDINNGSDNLLLDAFLRPAIGCTAFTVPSLADPAMSFGSLALNELQAAKFQQAPVAQVPPNNPMVVNAAGNPSKTKQNAYRAAVNQAAGAGTTAESTAYCQSFLDVSAASIITDSKFTIGFASPDTGAGSNLYTFLGQRHAASWAGLGCDTLLPNVAYLDPNQKLPIIANTDANGVTTSLTFNTQTLLNLAKANGLATGTTPAPAPTPAAGTPPAAQPTKTAGTPAATPAPAPATAGAPNYDFVWDISACYPSGGAQNIFQLNIKASVNGDQPAADANGGLAALQITFGGLASIGISNTWASANSKATGNVWSFETIDDGPNIGGQFLLPAGVACVGQMPATVPTLSMTGKLLTGGPINAVIRPKGAPAGQGATVPVPAPPPATPAPAPTPAPTPAPAPTPTPAPATGGGLPYVFNYKFDNCWGNTGAVFFPLRMTLSVNGHQPMDDADGGLAAISMTFGGLQNVMISNTWSIGNAMTTGNTLKFETQDDAPNPGGIFQTSDPAVSCQNGKMSVTPTLTASGALLNGGAIAITLNQTA</sequence>
<protein>
    <submittedName>
        <fullName evidence="2">Uncharacterized protein</fullName>
    </submittedName>
</protein>